<dbReference type="NCBIfam" id="TIGR00741">
    <property type="entry name" value="yfiA"/>
    <property type="match status" value="1"/>
</dbReference>
<evidence type="ECO:0000313" key="1">
    <source>
        <dbReference type="EMBL" id="SFV75336.1"/>
    </source>
</evidence>
<dbReference type="Gene3D" id="3.30.160.100">
    <property type="entry name" value="Ribosome hibernation promotion factor-like"/>
    <property type="match status" value="1"/>
</dbReference>
<dbReference type="InterPro" id="IPR003489">
    <property type="entry name" value="RHF/RaiA"/>
</dbReference>
<reference evidence="1" key="1">
    <citation type="submission" date="2016-10" db="EMBL/GenBank/DDBJ databases">
        <authorList>
            <person name="de Groot N.N."/>
        </authorList>
    </citation>
    <scope>NUCLEOTIDE SEQUENCE</scope>
</reference>
<proteinExistence type="predicted"/>
<dbReference type="SUPFAM" id="SSF69754">
    <property type="entry name" value="Ribosome binding protein Y (YfiA homologue)"/>
    <property type="match status" value="1"/>
</dbReference>
<sequence length="107" mass="12120">MNTHIRAKDITLSDFTKQHIENAISAFSKYHLDITGVDVNITKEKNEIHVEFNIHIAHSNPVVINQMDAVLDAAIDLAIDRAKNALSKLHDKVKHKDRTSIKDIENI</sequence>
<dbReference type="Pfam" id="PF02482">
    <property type="entry name" value="Ribosomal_S30AE"/>
    <property type="match status" value="1"/>
</dbReference>
<dbReference type="AlphaFoldDB" id="A0A1W1D4I8"/>
<gene>
    <name evidence="1" type="ORF">MNB_SM-3-356</name>
</gene>
<organism evidence="1">
    <name type="scientific">hydrothermal vent metagenome</name>
    <dbReference type="NCBI Taxonomy" id="652676"/>
    <lineage>
        <taxon>unclassified sequences</taxon>
        <taxon>metagenomes</taxon>
        <taxon>ecological metagenomes</taxon>
    </lineage>
</organism>
<name>A0A1W1D4I8_9ZZZZ</name>
<protein>
    <submittedName>
        <fullName evidence="1">Ribosomal subunit interface protein</fullName>
    </submittedName>
</protein>
<dbReference type="InterPro" id="IPR036567">
    <property type="entry name" value="RHF-like"/>
</dbReference>
<accession>A0A1W1D4I8</accession>
<dbReference type="EMBL" id="FPHP01000028">
    <property type="protein sequence ID" value="SFV75336.1"/>
    <property type="molecule type" value="Genomic_DNA"/>
</dbReference>